<comment type="catalytic activity">
    <reaction evidence="12 13">
        <text>(S)-2,3,4,5-tetrahydrodipicolinate + NAD(+) + H2O = (2S,4S)-4-hydroxy-2,3,4,5-tetrahydrodipicolinate + NADH + H(+)</text>
        <dbReference type="Rhea" id="RHEA:35323"/>
        <dbReference type="ChEBI" id="CHEBI:15377"/>
        <dbReference type="ChEBI" id="CHEBI:15378"/>
        <dbReference type="ChEBI" id="CHEBI:16845"/>
        <dbReference type="ChEBI" id="CHEBI:57540"/>
        <dbReference type="ChEBI" id="CHEBI:57945"/>
        <dbReference type="ChEBI" id="CHEBI:67139"/>
        <dbReference type="EC" id="1.17.1.8"/>
    </reaction>
</comment>
<comment type="caution">
    <text evidence="16">The sequence shown here is derived from an EMBL/GenBank/DDBJ whole genome shotgun (WGS) entry which is preliminary data.</text>
</comment>
<dbReference type="RefSeq" id="WP_009144096.1">
    <property type="nucleotide sequence ID" value="NZ_GL831060.1"/>
</dbReference>
<dbReference type="AlphaFoldDB" id="E8LMF8"/>
<evidence type="ECO:0000256" key="1">
    <source>
        <dbReference type="ARBA" id="ARBA00006642"/>
    </source>
</evidence>
<dbReference type="PIRSF" id="PIRSF000161">
    <property type="entry name" value="DHPR"/>
    <property type="match status" value="1"/>
</dbReference>
<dbReference type="GO" id="GO:0009089">
    <property type="term" value="P:lysine biosynthetic process via diaminopimelate"/>
    <property type="evidence" value="ECO:0007669"/>
    <property type="project" value="UniProtKB-UniRule"/>
</dbReference>
<evidence type="ECO:0000256" key="8">
    <source>
        <dbReference type="ARBA" id="ARBA00023154"/>
    </source>
</evidence>
<dbReference type="Gene3D" id="3.30.360.10">
    <property type="entry name" value="Dihydrodipicolinate Reductase, domain 2"/>
    <property type="match status" value="1"/>
</dbReference>
<feature type="binding site" evidence="13">
    <location>
        <begin position="112"/>
        <end position="115"/>
    </location>
    <ligand>
        <name>NAD(+)</name>
        <dbReference type="ChEBI" id="CHEBI:57540"/>
    </ligand>
</feature>
<dbReference type="GO" id="GO:0050661">
    <property type="term" value="F:NADP binding"/>
    <property type="evidence" value="ECO:0007669"/>
    <property type="project" value="UniProtKB-UniRule"/>
</dbReference>
<keyword evidence="2 13" id="KW-0963">Cytoplasm</keyword>
<dbReference type="PANTHER" id="PTHR20836:SF0">
    <property type="entry name" value="4-HYDROXY-TETRAHYDRODIPICOLINATE REDUCTASE 1, CHLOROPLASTIC-RELATED"/>
    <property type="match status" value="1"/>
</dbReference>
<dbReference type="GO" id="GO:0005829">
    <property type="term" value="C:cytosol"/>
    <property type="evidence" value="ECO:0007669"/>
    <property type="project" value="TreeGrafter"/>
</dbReference>
<feature type="active site" description="Proton donor" evidence="13">
    <location>
        <position position="148"/>
    </location>
</feature>
<dbReference type="Proteomes" id="UP000018458">
    <property type="component" value="Unassembled WGS sequence"/>
</dbReference>
<dbReference type="HOGENOM" id="CLU_047479_2_2_6"/>
<dbReference type="GO" id="GO:0008839">
    <property type="term" value="F:4-hydroxy-tetrahydrodipicolinate reductase"/>
    <property type="evidence" value="ECO:0007669"/>
    <property type="project" value="UniProtKB-UniRule"/>
</dbReference>
<feature type="binding site" evidence="13">
    <location>
        <begin position="8"/>
        <end position="13"/>
    </location>
    <ligand>
        <name>NAD(+)</name>
        <dbReference type="ChEBI" id="CHEBI:57540"/>
    </ligand>
</feature>
<comment type="function">
    <text evidence="13">Catalyzes the conversion of 4-hydroxy-tetrahydrodipicolinate (HTPA) to tetrahydrodipicolinate.</text>
</comment>
<keyword evidence="17" id="KW-1185">Reference proteome</keyword>
<evidence type="ECO:0000259" key="14">
    <source>
        <dbReference type="Pfam" id="PF01113"/>
    </source>
</evidence>
<evidence type="ECO:0000256" key="7">
    <source>
        <dbReference type="ARBA" id="ARBA00023027"/>
    </source>
</evidence>
<comment type="pathway">
    <text evidence="9 13">Amino-acid biosynthesis; L-lysine biosynthesis via DAP pathway; (S)-tetrahydrodipicolinate from L-aspartate: step 4/4.</text>
</comment>
<keyword evidence="8 13" id="KW-0457">Lysine biosynthesis</keyword>
<comment type="caution">
    <text evidence="13">Was originally thought to be a dihydrodipicolinate reductase (DHDPR), catalyzing the conversion of dihydrodipicolinate to tetrahydrodipicolinate. However, it was shown in E.coli that the substrate of the enzymatic reaction is not dihydrodipicolinate (DHDP) but in fact (2S,4S)-4-hydroxy-2,3,4,5-tetrahydrodipicolinic acid (HTPA), the product released by the DapA-catalyzed reaction.</text>
</comment>
<dbReference type="PANTHER" id="PTHR20836">
    <property type="entry name" value="DIHYDRODIPICOLINATE REDUCTASE"/>
    <property type="match status" value="1"/>
</dbReference>
<evidence type="ECO:0000256" key="3">
    <source>
        <dbReference type="ARBA" id="ARBA00022605"/>
    </source>
</evidence>
<dbReference type="NCBIfam" id="TIGR00036">
    <property type="entry name" value="dapB"/>
    <property type="match status" value="1"/>
</dbReference>
<dbReference type="InterPro" id="IPR022663">
    <property type="entry name" value="DapB_C"/>
</dbReference>
<dbReference type="GO" id="GO:0051287">
    <property type="term" value="F:NAD binding"/>
    <property type="evidence" value="ECO:0007669"/>
    <property type="project" value="UniProtKB-UniRule"/>
</dbReference>
<feature type="binding site" evidence="13">
    <location>
        <position position="145"/>
    </location>
    <ligand>
        <name>(S)-2,3,4,5-tetrahydrodipicolinate</name>
        <dbReference type="ChEBI" id="CHEBI:16845"/>
    </ligand>
</feature>
<sequence length="258" mass="27782">MLKVGIVGISGRMGHVLWDCCLGMDSLKVVCGIDRNTDGVPVGCNVEVVENVNDLKTVPDVFVDFTRPDCSLEVLNFAKEHHISYVLGTTGFSETQKAKIKEASRLIPVVFAANFSVGINILLSLIKKTAEIMQDADIEIVEAHHRYKVDAPSGTALAMGEAAAAGRNVNLNDVMVAGRNGVTGERQYGTIGFSSIRGGDIVGMHNVMFCCDGERVELNHVASSRATFARGALRAAAWLEGRKPGLYTMNDVLSLQKD</sequence>
<comment type="caution">
    <text evidence="13">Lacks conserved residue(s) required for the propagation of feature annotation.</text>
</comment>
<dbReference type="InterPro" id="IPR022664">
    <property type="entry name" value="DapB_N_CS"/>
</dbReference>
<feature type="domain" description="Dihydrodipicolinate reductase N-terminal" evidence="14">
    <location>
        <begin position="3"/>
        <end position="115"/>
    </location>
</feature>
<feature type="domain" description="Dihydrodipicolinate reductase C-terminal" evidence="15">
    <location>
        <begin position="118"/>
        <end position="253"/>
    </location>
</feature>
<dbReference type="GO" id="GO:0019877">
    <property type="term" value="P:diaminopimelate biosynthetic process"/>
    <property type="evidence" value="ECO:0007669"/>
    <property type="project" value="UniProtKB-UniRule"/>
</dbReference>
<dbReference type="InterPro" id="IPR023940">
    <property type="entry name" value="DHDPR_bac"/>
</dbReference>
<dbReference type="InterPro" id="IPR036291">
    <property type="entry name" value="NAD(P)-bd_dom_sf"/>
</dbReference>
<gene>
    <name evidence="13 16" type="primary">dapB</name>
    <name evidence="16" type="ORF">HMPREF9444_01946</name>
</gene>
<keyword evidence="3 13" id="KW-0028">Amino-acid biosynthesis</keyword>
<keyword evidence="6 13" id="KW-0560">Oxidoreductase</keyword>
<reference evidence="16 17" key="1">
    <citation type="submission" date="2011-01" db="EMBL/GenBank/DDBJ databases">
        <authorList>
            <person name="Weinstock G."/>
            <person name="Sodergren E."/>
            <person name="Clifton S."/>
            <person name="Fulton L."/>
            <person name="Fulton B."/>
            <person name="Courtney L."/>
            <person name="Fronick C."/>
            <person name="Harrison M."/>
            <person name="Strong C."/>
            <person name="Farmer C."/>
            <person name="Delahaunty K."/>
            <person name="Markovic C."/>
            <person name="Hall O."/>
            <person name="Minx P."/>
            <person name="Tomlinson C."/>
            <person name="Mitreva M."/>
            <person name="Hou S."/>
            <person name="Chen J."/>
            <person name="Wollam A."/>
            <person name="Pepin K.H."/>
            <person name="Johnson M."/>
            <person name="Bhonagiri V."/>
            <person name="Zhang X."/>
            <person name="Suruliraj S."/>
            <person name="Warren W."/>
            <person name="Chinwalla A."/>
            <person name="Mardis E.R."/>
            <person name="Wilson R.K."/>
        </authorList>
    </citation>
    <scope>NUCLEOTIDE SEQUENCE [LARGE SCALE GENOMIC DNA]</scope>
    <source>
        <strain evidence="17">DSM 22608 / JCM 16073 / KCTC 15190 / YIT 12066</strain>
    </source>
</reference>
<dbReference type="Pfam" id="PF05173">
    <property type="entry name" value="DapB_C"/>
    <property type="match status" value="1"/>
</dbReference>
<dbReference type="OrthoDB" id="9790352at2"/>
<evidence type="ECO:0000256" key="4">
    <source>
        <dbReference type="ARBA" id="ARBA00022857"/>
    </source>
</evidence>
<evidence type="ECO:0000259" key="15">
    <source>
        <dbReference type="Pfam" id="PF05173"/>
    </source>
</evidence>
<dbReference type="GO" id="GO:0016726">
    <property type="term" value="F:oxidoreductase activity, acting on CH or CH2 groups, NAD or NADP as acceptor"/>
    <property type="evidence" value="ECO:0007669"/>
    <property type="project" value="UniProtKB-UniRule"/>
</dbReference>
<dbReference type="InterPro" id="IPR000846">
    <property type="entry name" value="DapB_N"/>
</dbReference>
<evidence type="ECO:0000256" key="13">
    <source>
        <dbReference type="HAMAP-Rule" id="MF_00102"/>
    </source>
</evidence>
<feature type="binding site" evidence="13">
    <location>
        <begin position="154"/>
        <end position="155"/>
    </location>
    <ligand>
        <name>(S)-2,3,4,5-tetrahydrodipicolinate</name>
        <dbReference type="ChEBI" id="CHEBI:16845"/>
    </ligand>
</feature>
<comment type="subcellular location">
    <subcellularLocation>
        <location evidence="13">Cytoplasm</location>
    </subcellularLocation>
</comment>
<evidence type="ECO:0000256" key="9">
    <source>
        <dbReference type="ARBA" id="ARBA00037922"/>
    </source>
</evidence>
<dbReference type="SUPFAM" id="SSF51735">
    <property type="entry name" value="NAD(P)-binding Rossmann-fold domains"/>
    <property type="match status" value="1"/>
</dbReference>
<keyword evidence="7 13" id="KW-0520">NAD</keyword>
<evidence type="ECO:0000256" key="11">
    <source>
        <dbReference type="ARBA" id="ARBA00049080"/>
    </source>
</evidence>
<dbReference type="eggNOG" id="COG0289">
    <property type="taxonomic scope" value="Bacteria"/>
</dbReference>
<comment type="catalytic activity">
    <reaction evidence="11 13">
        <text>(S)-2,3,4,5-tetrahydrodipicolinate + NADP(+) + H2O = (2S,4S)-4-hydroxy-2,3,4,5-tetrahydrodipicolinate + NADPH + H(+)</text>
        <dbReference type="Rhea" id="RHEA:35331"/>
        <dbReference type="ChEBI" id="CHEBI:15377"/>
        <dbReference type="ChEBI" id="CHEBI:15378"/>
        <dbReference type="ChEBI" id="CHEBI:16845"/>
        <dbReference type="ChEBI" id="CHEBI:57783"/>
        <dbReference type="ChEBI" id="CHEBI:58349"/>
        <dbReference type="ChEBI" id="CHEBI:67139"/>
        <dbReference type="EC" id="1.17.1.8"/>
    </reaction>
</comment>
<dbReference type="FunFam" id="3.30.360.10:FF:000004">
    <property type="entry name" value="4-hydroxy-tetrahydrodipicolinate reductase"/>
    <property type="match status" value="1"/>
</dbReference>
<dbReference type="Gene3D" id="3.40.50.720">
    <property type="entry name" value="NAD(P)-binding Rossmann-like Domain"/>
    <property type="match status" value="1"/>
</dbReference>
<protein>
    <recommendedName>
        <fullName evidence="10 13">4-hydroxy-tetrahydrodipicolinate reductase</fullName>
        <shortName evidence="13">HTPA reductase</shortName>
        <ecNumber evidence="10 13">1.17.1.8</ecNumber>
    </recommendedName>
</protein>
<name>E8LMF8_SUCHY</name>
<dbReference type="EC" id="1.17.1.8" evidence="10 13"/>
<dbReference type="PROSITE" id="PS01298">
    <property type="entry name" value="DAPB"/>
    <property type="match status" value="1"/>
</dbReference>
<dbReference type="HAMAP" id="MF_00102">
    <property type="entry name" value="DapB"/>
    <property type="match status" value="1"/>
</dbReference>
<evidence type="ECO:0000313" key="17">
    <source>
        <dbReference type="Proteomes" id="UP000018458"/>
    </source>
</evidence>
<dbReference type="SUPFAM" id="SSF55347">
    <property type="entry name" value="Glyceraldehyde-3-phosphate dehydrogenase-like, C-terminal domain"/>
    <property type="match status" value="1"/>
</dbReference>
<organism evidence="16 17">
    <name type="scientific">Succinatimonas hippei (strain DSM 22608 / JCM 16073 / KCTC 15190 / YIT 12066)</name>
    <dbReference type="NCBI Taxonomy" id="762983"/>
    <lineage>
        <taxon>Bacteria</taxon>
        <taxon>Pseudomonadati</taxon>
        <taxon>Pseudomonadota</taxon>
        <taxon>Gammaproteobacteria</taxon>
        <taxon>Aeromonadales</taxon>
        <taxon>Succinivibrionaceae</taxon>
        <taxon>Succinatimonas</taxon>
    </lineage>
</organism>
<accession>E8LMF8</accession>
<evidence type="ECO:0000256" key="2">
    <source>
        <dbReference type="ARBA" id="ARBA00022490"/>
    </source>
</evidence>
<feature type="active site" description="Proton donor/acceptor" evidence="13">
    <location>
        <position position="144"/>
    </location>
</feature>
<evidence type="ECO:0000256" key="5">
    <source>
        <dbReference type="ARBA" id="ARBA00022915"/>
    </source>
</evidence>
<proteinExistence type="inferred from homology"/>
<feature type="binding site" evidence="13">
    <location>
        <begin position="88"/>
        <end position="90"/>
    </location>
    <ligand>
        <name>NAD(+)</name>
        <dbReference type="ChEBI" id="CHEBI:57540"/>
    </ligand>
</feature>
<evidence type="ECO:0000256" key="12">
    <source>
        <dbReference type="ARBA" id="ARBA00049396"/>
    </source>
</evidence>
<evidence type="ECO:0000256" key="10">
    <source>
        <dbReference type="ARBA" id="ARBA00038983"/>
    </source>
</evidence>
<dbReference type="UniPathway" id="UPA00034">
    <property type="reaction ID" value="UER00018"/>
</dbReference>
<keyword evidence="5 13" id="KW-0220">Diaminopimelate biosynthesis</keyword>
<dbReference type="Pfam" id="PF01113">
    <property type="entry name" value="DapB_N"/>
    <property type="match status" value="1"/>
</dbReference>
<comment type="similarity">
    <text evidence="1 13">Belongs to the DapB family.</text>
</comment>
<keyword evidence="4 13" id="KW-0521">NADP</keyword>
<dbReference type="EMBL" id="AEVO01000134">
    <property type="protein sequence ID" value="EFY06323.1"/>
    <property type="molecule type" value="Genomic_DNA"/>
</dbReference>
<evidence type="ECO:0000313" key="16">
    <source>
        <dbReference type="EMBL" id="EFY06323.1"/>
    </source>
</evidence>
<dbReference type="CDD" id="cd02274">
    <property type="entry name" value="DHDPR_N"/>
    <property type="match status" value="1"/>
</dbReference>
<dbReference type="STRING" id="762983.HMPREF9444_01946"/>
<comment type="subunit">
    <text evidence="13">Homotetramer.</text>
</comment>
<evidence type="ECO:0000256" key="6">
    <source>
        <dbReference type="ARBA" id="ARBA00023002"/>
    </source>
</evidence>